<feature type="region of interest" description="Disordered" evidence="5">
    <location>
        <begin position="145"/>
        <end position="210"/>
    </location>
</feature>
<evidence type="ECO:0008006" key="9">
    <source>
        <dbReference type="Google" id="ProtNLM"/>
    </source>
</evidence>
<reference evidence="7 8" key="1">
    <citation type="journal article" date="2018" name="Evol. Lett.">
        <title>Horizontal gene cluster transfer increased hallucinogenic mushroom diversity.</title>
        <authorList>
            <person name="Reynolds H.T."/>
            <person name="Vijayakumar V."/>
            <person name="Gluck-Thaler E."/>
            <person name="Korotkin H.B."/>
            <person name="Matheny P.B."/>
            <person name="Slot J.C."/>
        </authorList>
    </citation>
    <scope>NUCLEOTIDE SEQUENCE [LARGE SCALE GENOMIC DNA]</scope>
    <source>
        <strain evidence="7 8">2631</strain>
    </source>
</reference>
<proteinExistence type="predicted"/>
<evidence type="ECO:0000256" key="5">
    <source>
        <dbReference type="SAM" id="MobiDB-lite"/>
    </source>
</evidence>
<evidence type="ECO:0000256" key="4">
    <source>
        <dbReference type="ARBA" id="ARBA00023136"/>
    </source>
</evidence>
<dbReference type="PANTHER" id="PTHR15549">
    <property type="entry name" value="PAIRED IMMUNOGLOBULIN-LIKE TYPE 2 RECEPTOR"/>
    <property type="match status" value="1"/>
</dbReference>
<keyword evidence="4 6" id="KW-0472">Membrane</keyword>
<dbReference type="OrthoDB" id="2526171at2759"/>
<dbReference type="STRING" id="93625.A0A409X947"/>
<evidence type="ECO:0000256" key="6">
    <source>
        <dbReference type="SAM" id="Phobius"/>
    </source>
</evidence>
<comment type="subcellular location">
    <subcellularLocation>
        <location evidence="1">Membrane</location>
        <topology evidence="1">Single-pass membrane protein</topology>
    </subcellularLocation>
</comment>
<protein>
    <recommendedName>
        <fullName evidence="9">Mid2 domain-containing protein</fullName>
    </recommendedName>
</protein>
<dbReference type="GO" id="GO:0071944">
    <property type="term" value="C:cell periphery"/>
    <property type="evidence" value="ECO:0007669"/>
    <property type="project" value="UniProtKB-ARBA"/>
</dbReference>
<comment type="caution">
    <text evidence="7">The sequence shown here is derived from an EMBL/GenBank/DDBJ whole genome shotgun (WGS) entry which is preliminary data.</text>
</comment>
<organism evidence="7 8">
    <name type="scientific">Psilocybe cyanescens</name>
    <dbReference type="NCBI Taxonomy" id="93625"/>
    <lineage>
        <taxon>Eukaryota</taxon>
        <taxon>Fungi</taxon>
        <taxon>Dikarya</taxon>
        <taxon>Basidiomycota</taxon>
        <taxon>Agaricomycotina</taxon>
        <taxon>Agaricomycetes</taxon>
        <taxon>Agaricomycetidae</taxon>
        <taxon>Agaricales</taxon>
        <taxon>Agaricineae</taxon>
        <taxon>Strophariaceae</taxon>
        <taxon>Psilocybe</taxon>
    </lineage>
</organism>
<evidence type="ECO:0000256" key="3">
    <source>
        <dbReference type="ARBA" id="ARBA00022989"/>
    </source>
</evidence>
<sequence>MHQSFNSLQQSPCQIGSDLLSVCNNGQPSPIPPLPQGAIFQFIGNIPSDTRVPNYAYQNVTASDTFNATLASTAGGAESTSIPTPTSAVASSGAPSTSPSTSGTASSHSHSKAGVIAGATVGGIVGAALIAALLYLLWRRRHPQPTGRYDVPLPKDEHPGHPIPGGEQMKLYDPNDPTTFPPSFGDGTATPAPSYQIQHPSSAFMGRPEV</sequence>
<evidence type="ECO:0000256" key="1">
    <source>
        <dbReference type="ARBA" id="ARBA00004167"/>
    </source>
</evidence>
<evidence type="ECO:0000256" key="2">
    <source>
        <dbReference type="ARBA" id="ARBA00022692"/>
    </source>
</evidence>
<evidence type="ECO:0000313" key="8">
    <source>
        <dbReference type="Proteomes" id="UP000283269"/>
    </source>
</evidence>
<keyword evidence="8" id="KW-1185">Reference proteome</keyword>
<dbReference type="Proteomes" id="UP000283269">
    <property type="component" value="Unassembled WGS sequence"/>
</dbReference>
<gene>
    <name evidence="7" type="ORF">CVT25_004086</name>
</gene>
<dbReference type="AlphaFoldDB" id="A0A409X947"/>
<dbReference type="GO" id="GO:0016020">
    <property type="term" value="C:membrane"/>
    <property type="evidence" value="ECO:0007669"/>
    <property type="project" value="UniProtKB-SubCell"/>
</dbReference>
<keyword evidence="2 6" id="KW-0812">Transmembrane</keyword>
<dbReference type="EMBL" id="NHYD01002331">
    <property type="protein sequence ID" value="PPQ87237.1"/>
    <property type="molecule type" value="Genomic_DNA"/>
</dbReference>
<dbReference type="InParanoid" id="A0A409X947"/>
<evidence type="ECO:0000313" key="7">
    <source>
        <dbReference type="EMBL" id="PPQ87237.1"/>
    </source>
</evidence>
<name>A0A409X947_PSICY</name>
<feature type="compositionally biased region" description="Polar residues" evidence="5">
    <location>
        <begin position="191"/>
        <end position="201"/>
    </location>
</feature>
<feature type="transmembrane region" description="Helical" evidence="6">
    <location>
        <begin position="115"/>
        <end position="138"/>
    </location>
</feature>
<dbReference type="InterPro" id="IPR051694">
    <property type="entry name" value="Immunoregulatory_rcpt-like"/>
</dbReference>
<feature type="region of interest" description="Disordered" evidence="5">
    <location>
        <begin position="75"/>
        <end position="109"/>
    </location>
</feature>
<accession>A0A409X947</accession>
<feature type="compositionally biased region" description="Low complexity" evidence="5">
    <location>
        <begin position="83"/>
        <end position="109"/>
    </location>
</feature>
<keyword evidence="3 6" id="KW-1133">Transmembrane helix</keyword>